<dbReference type="Proteomes" id="UP000249057">
    <property type="component" value="Unassembled WGS sequence"/>
</dbReference>
<keyword evidence="2" id="KW-1185">Reference proteome</keyword>
<gene>
    <name evidence="1" type="ORF">BO95DRAFT_296923</name>
</gene>
<reference evidence="1" key="1">
    <citation type="submission" date="2018-02" db="EMBL/GenBank/DDBJ databases">
        <title>The genomes of Aspergillus section Nigri reveals drivers in fungal speciation.</title>
        <authorList>
            <consortium name="DOE Joint Genome Institute"/>
            <person name="Vesth T.C."/>
            <person name="Nybo J."/>
            <person name="Theobald S."/>
            <person name="Brandl J."/>
            <person name="Frisvad J.C."/>
            <person name="Nielsen K.F."/>
            <person name="Lyhne E.K."/>
            <person name="Kogle M.E."/>
            <person name="Kuo A."/>
            <person name="Riley R."/>
            <person name="Clum A."/>
            <person name="Nolan M."/>
            <person name="Lipzen A."/>
            <person name="Salamov A."/>
            <person name="Henrissat B."/>
            <person name="Wiebenga A."/>
            <person name="De vries R.P."/>
            <person name="Grigoriev I.V."/>
            <person name="Mortensen U.H."/>
            <person name="Andersen M.R."/>
            <person name="Baker S.E."/>
        </authorList>
    </citation>
    <scope>NUCLEOTIDE SEQUENCE</scope>
    <source>
        <strain evidence="1">CBS 621.78</strain>
    </source>
</reference>
<name>A0ACD1FU47_9EURO</name>
<accession>A0ACD1FU47</accession>
<evidence type="ECO:0000313" key="1">
    <source>
        <dbReference type="EMBL" id="RAH40527.1"/>
    </source>
</evidence>
<evidence type="ECO:0000313" key="2">
    <source>
        <dbReference type="Proteomes" id="UP000249057"/>
    </source>
</evidence>
<dbReference type="EMBL" id="KZ825407">
    <property type="protein sequence ID" value="RAH40527.1"/>
    <property type="molecule type" value="Genomic_DNA"/>
</dbReference>
<sequence length="424" mass="43428">MPLFAFGSNGSGQLGLGHEEDVSLPVRCVFEVAEDAAPGDEGTPKGGDVVRIVAGGNHTLVADRRGRVFAAGWNGDGRCGVSSKEYGGQGEGEMVMRFRRVVVVGGDSGGGSGDGAGAGGAEAGGGGRVYDTFTGVAASWEGTVLVASGLEKEEEGQESRDRVFVLGSGLKGELGLGKGCLRASAGGVAIPDFPPPGVRVRAVASGMAHTVVVLSDGSVWGWGAARKGQLGEANIPDKVVWSPRRIEGWEGLGFPATGAACGREFTVIMGDPARGEFAVLGAVDDKWGIRSGVSASQVKEKALRAGGYRAIEVSWHGVYVHLNNGEVVAWGRNDRGQIPSSTSTGDLGHGQVVRDLAVGSEHLLARLDERTVVACGWGEHGNCGPDTDAQGNVKGGWKRISLPDGESDIVGVGAGCATSWIITA</sequence>
<organism evidence="1 2">
    <name type="scientific">Aspergillus brunneoviolaceus CBS 621.78</name>
    <dbReference type="NCBI Taxonomy" id="1450534"/>
    <lineage>
        <taxon>Eukaryota</taxon>
        <taxon>Fungi</taxon>
        <taxon>Dikarya</taxon>
        <taxon>Ascomycota</taxon>
        <taxon>Pezizomycotina</taxon>
        <taxon>Eurotiomycetes</taxon>
        <taxon>Eurotiomycetidae</taxon>
        <taxon>Eurotiales</taxon>
        <taxon>Aspergillaceae</taxon>
        <taxon>Aspergillus</taxon>
        <taxon>Aspergillus subgen. Circumdati</taxon>
    </lineage>
</organism>
<proteinExistence type="predicted"/>
<protein>
    <submittedName>
        <fullName evidence="1">RCC1/BLIP-II</fullName>
    </submittedName>
</protein>